<accession>A0A3N4JAF4</accession>
<proteinExistence type="predicted"/>
<reference evidence="1 2" key="1">
    <citation type="journal article" date="2018" name="Nat. Ecol. Evol.">
        <title>Pezizomycetes genomes reveal the molecular basis of ectomycorrhizal truffle lifestyle.</title>
        <authorList>
            <person name="Murat C."/>
            <person name="Payen T."/>
            <person name="Noel B."/>
            <person name="Kuo A."/>
            <person name="Morin E."/>
            <person name="Chen J."/>
            <person name="Kohler A."/>
            <person name="Krizsan K."/>
            <person name="Balestrini R."/>
            <person name="Da Silva C."/>
            <person name="Montanini B."/>
            <person name="Hainaut M."/>
            <person name="Levati E."/>
            <person name="Barry K.W."/>
            <person name="Belfiori B."/>
            <person name="Cichocki N."/>
            <person name="Clum A."/>
            <person name="Dockter R.B."/>
            <person name="Fauchery L."/>
            <person name="Guy J."/>
            <person name="Iotti M."/>
            <person name="Le Tacon F."/>
            <person name="Lindquist E.A."/>
            <person name="Lipzen A."/>
            <person name="Malagnac F."/>
            <person name="Mello A."/>
            <person name="Molinier V."/>
            <person name="Miyauchi S."/>
            <person name="Poulain J."/>
            <person name="Riccioni C."/>
            <person name="Rubini A."/>
            <person name="Sitrit Y."/>
            <person name="Splivallo R."/>
            <person name="Traeger S."/>
            <person name="Wang M."/>
            <person name="Zifcakova L."/>
            <person name="Wipf D."/>
            <person name="Zambonelli A."/>
            <person name="Paolocci F."/>
            <person name="Nowrousian M."/>
            <person name="Ottonello S."/>
            <person name="Baldrian P."/>
            <person name="Spatafora J.W."/>
            <person name="Henrissat B."/>
            <person name="Nagy L.G."/>
            <person name="Aury J.M."/>
            <person name="Wincker P."/>
            <person name="Grigoriev I.V."/>
            <person name="Bonfante P."/>
            <person name="Martin F.M."/>
        </authorList>
    </citation>
    <scope>NUCLEOTIDE SEQUENCE [LARGE SCALE GENOMIC DNA]</scope>
    <source>
        <strain evidence="1 2">120613-1</strain>
    </source>
</reference>
<dbReference type="AlphaFoldDB" id="A0A3N4JAF4"/>
<protein>
    <submittedName>
        <fullName evidence="1">Uncharacterized protein</fullName>
    </submittedName>
</protein>
<evidence type="ECO:0000313" key="1">
    <source>
        <dbReference type="EMBL" id="RPA93430.1"/>
    </source>
</evidence>
<name>A0A3N4JAF4_9PEZI</name>
<evidence type="ECO:0000313" key="2">
    <source>
        <dbReference type="Proteomes" id="UP000276215"/>
    </source>
</evidence>
<organism evidence="1 2">
    <name type="scientific">Choiromyces venosus 120613-1</name>
    <dbReference type="NCBI Taxonomy" id="1336337"/>
    <lineage>
        <taxon>Eukaryota</taxon>
        <taxon>Fungi</taxon>
        <taxon>Dikarya</taxon>
        <taxon>Ascomycota</taxon>
        <taxon>Pezizomycotina</taxon>
        <taxon>Pezizomycetes</taxon>
        <taxon>Pezizales</taxon>
        <taxon>Tuberaceae</taxon>
        <taxon>Choiromyces</taxon>
    </lineage>
</organism>
<gene>
    <name evidence="1" type="ORF">L873DRAFT_1815874</name>
</gene>
<keyword evidence="2" id="KW-1185">Reference proteome</keyword>
<dbReference type="Proteomes" id="UP000276215">
    <property type="component" value="Unassembled WGS sequence"/>
</dbReference>
<dbReference type="EMBL" id="ML120452">
    <property type="protein sequence ID" value="RPA93430.1"/>
    <property type="molecule type" value="Genomic_DNA"/>
</dbReference>
<sequence length="56" mass="5951">MVEAISSSSTKYPSCNSSVLKMIIGSSEVPSAQAPSSTVIHSQEPSKDLLTFSYLE</sequence>